<evidence type="ECO:0000313" key="9">
    <source>
        <dbReference type="EMBL" id="SVB79687.1"/>
    </source>
</evidence>
<keyword evidence="6" id="KW-0275">Fatty acid biosynthesis</keyword>
<dbReference type="InterPro" id="IPR000794">
    <property type="entry name" value="Beta-ketoacyl_synthase"/>
</dbReference>
<dbReference type="InterPro" id="IPR017568">
    <property type="entry name" value="3-oxoacyl-ACP_synth-2"/>
</dbReference>
<dbReference type="SUPFAM" id="SSF53901">
    <property type="entry name" value="Thiolase-like"/>
    <property type="match status" value="2"/>
</dbReference>
<feature type="non-terminal residue" evidence="9">
    <location>
        <position position="414"/>
    </location>
</feature>
<evidence type="ECO:0000256" key="7">
    <source>
        <dbReference type="ARBA" id="ARBA00023315"/>
    </source>
</evidence>
<dbReference type="InterPro" id="IPR014030">
    <property type="entry name" value="Ketoacyl_synth_N"/>
</dbReference>
<protein>
    <recommendedName>
        <fullName evidence="8">Ketosynthase family 3 (KS3) domain-containing protein</fullName>
    </recommendedName>
</protein>
<dbReference type="PIRSF" id="PIRSF000447">
    <property type="entry name" value="KAS_II"/>
    <property type="match status" value="1"/>
</dbReference>
<evidence type="ECO:0000256" key="6">
    <source>
        <dbReference type="ARBA" id="ARBA00023160"/>
    </source>
</evidence>
<dbReference type="FunFam" id="3.40.47.10:FF:000009">
    <property type="entry name" value="3-oxoacyl-[acyl-carrier-protein] synthase 2"/>
    <property type="match status" value="1"/>
</dbReference>
<dbReference type="GO" id="GO:0006633">
    <property type="term" value="P:fatty acid biosynthetic process"/>
    <property type="evidence" value="ECO:0007669"/>
    <property type="project" value="UniProtKB-KW"/>
</dbReference>
<dbReference type="PROSITE" id="PS52004">
    <property type="entry name" value="KS3_2"/>
    <property type="match status" value="1"/>
</dbReference>
<keyword evidence="3" id="KW-0808">Transferase</keyword>
<dbReference type="PROSITE" id="PS00606">
    <property type="entry name" value="KS3_1"/>
    <property type="match status" value="1"/>
</dbReference>
<accession>A0A382GYB1</accession>
<evidence type="ECO:0000256" key="1">
    <source>
        <dbReference type="ARBA" id="ARBA00008467"/>
    </source>
</evidence>
<dbReference type="PANTHER" id="PTHR11712:SF336">
    <property type="entry name" value="3-OXOACYL-[ACYL-CARRIER-PROTEIN] SYNTHASE, MITOCHONDRIAL"/>
    <property type="match status" value="1"/>
</dbReference>
<dbReference type="Pfam" id="PF02801">
    <property type="entry name" value="Ketoacyl-synt_C"/>
    <property type="match status" value="1"/>
</dbReference>
<evidence type="ECO:0000256" key="4">
    <source>
        <dbReference type="ARBA" id="ARBA00022832"/>
    </source>
</evidence>
<dbReference type="Pfam" id="PF00109">
    <property type="entry name" value="ketoacyl-synt"/>
    <property type="match status" value="1"/>
</dbReference>
<evidence type="ECO:0000256" key="2">
    <source>
        <dbReference type="ARBA" id="ARBA00022516"/>
    </source>
</evidence>
<feature type="non-terminal residue" evidence="9">
    <location>
        <position position="1"/>
    </location>
</feature>
<dbReference type="NCBIfam" id="NF005589">
    <property type="entry name" value="PRK07314.1"/>
    <property type="match status" value="1"/>
</dbReference>
<feature type="domain" description="Ketosynthase family 3 (KS3)" evidence="8">
    <location>
        <begin position="3"/>
        <end position="411"/>
    </location>
</feature>
<evidence type="ECO:0000256" key="5">
    <source>
        <dbReference type="ARBA" id="ARBA00023098"/>
    </source>
</evidence>
<dbReference type="InterPro" id="IPR014031">
    <property type="entry name" value="Ketoacyl_synth_C"/>
</dbReference>
<gene>
    <name evidence="9" type="ORF">METZ01_LOCUS232541</name>
</gene>
<sequence>VEKRRVVITGLGALAPNGNSLSKYWDALSAGQSGIGPITCFDAENLSVQIAGELSGFNPEDYFDKKEIRKMDPFTIYTLVTAKEALLQSGLNKSDIDLERVGVIMGTGVGGIQTLEDQNSIYSKRGQRRVSPFFVPRMIANIAAGNLAINYGFQGPNHTVISACASGTDAIGCAARTIQYGDADVMVTGGAEASITGLTISGFANMKALSNRNDNPEAASRPFDADRDGFVLGEGAASIILEEATHAKARGAIILGELAGYGSTDDAYHITQPSQGGVGAILAMKNAIIDAGLNLEDVDYINAHGTSTPFNDKTESSAIMTLFGDHANKLKVSSTKSMIGHALGASGALEAAACVQAIQHNILPPTINYTTPDPECPLDYIPNKALSKNVNVTMSNSFGFGGHNSVIVIKRWNK</sequence>
<dbReference type="GO" id="GO:0004315">
    <property type="term" value="F:3-oxoacyl-[acyl-carrier-protein] synthase activity"/>
    <property type="evidence" value="ECO:0007669"/>
    <property type="project" value="InterPro"/>
</dbReference>
<dbReference type="NCBIfam" id="TIGR03150">
    <property type="entry name" value="fabF"/>
    <property type="match status" value="1"/>
</dbReference>
<keyword evidence="2" id="KW-0444">Lipid biosynthesis</keyword>
<dbReference type="InterPro" id="IPR020841">
    <property type="entry name" value="PKS_Beta-ketoAc_synthase_dom"/>
</dbReference>
<dbReference type="InterPro" id="IPR018201">
    <property type="entry name" value="Ketoacyl_synth_AS"/>
</dbReference>
<organism evidence="9">
    <name type="scientific">marine metagenome</name>
    <dbReference type="NCBI Taxonomy" id="408172"/>
    <lineage>
        <taxon>unclassified sequences</taxon>
        <taxon>metagenomes</taxon>
        <taxon>ecological metagenomes</taxon>
    </lineage>
</organism>
<dbReference type="EMBL" id="UINC01057964">
    <property type="protein sequence ID" value="SVB79687.1"/>
    <property type="molecule type" value="Genomic_DNA"/>
</dbReference>
<dbReference type="Gene3D" id="3.40.47.10">
    <property type="match status" value="1"/>
</dbReference>
<keyword evidence="4" id="KW-0276">Fatty acid metabolism</keyword>
<evidence type="ECO:0000259" key="8">
    <source>
        <dbReference type="PROSITE" id="PS52004"/>
    </source>
</evidence>
<keyword evidence="5" id="KW-0443">Lipid metabolism</keyword>
<keyword evidence="7" id="KW-0012">Acyltransferase</keyword>
<reference evidence="9" key="1">
    <citation type="submission" date="2018-05" db="EMBL/GenBank/DDBJ databases">
        <authorList>
            <person name="Lanie J.A."/>
            <person name="Ng W.-L."/>
            <person name="Kazmierczak K.M."/>
            <person name="Andrzejewski T.M."/>
            <person name="Davidsen T.M."/>
            <person name="Wayne K.J."/>
            <person name="Tettelin H."/>
            <person name="Glass J.I."/>
            <person name="Rusch D."/>
            <person name="Podicherti R."/>
            <person name="Tsui H.-C.T."/>
            <person name="Winkler M.E."/>
        </authorList>
    </citation>
    <scope>NUCLEOTIDE SEQUENCE</scope>
</reference>
<proteinExistence type="inferred from homology"/>
<dbReference type="PANTHER" id="PTHR11712">
    <property type="entry name" value="POLYKETIDE SYNTHASE-RELATED"/>
    <property type="match status" value="1"/>
</dbReference>
<comment type="similarity">
    <text evidence="1">Belongs to the thiolase-like superfamily. Beta-ketoacyl-ACP synthases family.</text>
</comment>
<dbReference type="AlphaFoldDB" id="A0A382GYB1"/>
<dbReference type="GO" id="GO:0005829">
    <property type="term" value="C:cytosol"/>
    <property type="evidence" value="ECO:0007669"/>
    <property type="project" value="TreeGrafter"/>
</dbReference>
<dbReference type="SMART" id="SM00825">
    <property type="entry name" value="PKS_KS"/>
    <property type="match status" value="1"/>
</dbReference>
<name>A0A382GYB1_9ZZZZ</name>
<evidence type="ECO:0000256" key="3">
    <source>
        <dbReference type="ARBA" id="ARBA00022679"/>
    </source>
</evidence>
<dbReference type="CDD" id="cd00834">
    <property type="entry name" value="KAS_I_II"/>
    <property type="match status" value="1"/>
</dbReference>
<dbReference type="InterPro" id="IPR016039">
    <property type="entry name" value="Thiolase-like"/>
</dbReference>